<dbReference type="OrthoDB" id="509720at2759"/>
<dbReference type="AlphaFoldDB" id="K0TB85"/>
<sequence length="198" mass="22141">MSIAEFYIENGIDPCDPNSLDDFLAREHDTYYSTGVAEVVRRDASSRTAASLWPLNESELDYSAETRGWDKIYGLPASPPMASYRREGVRLNFWLTTGTVGSYLEHPRQGKTQLFRRHVTMSEASEVFNNPRKHTGRGYHTNGRKRKATSDNGGYMRLCAGCGRSLELHNISRTTSAGKGLPPDAGRVFERLLFSASV</sequence>
<keyword evidence="2" id="KW-1185">Reference proteome</keyword>
<dbReference type="eggNOG" id="ENOG502SQIQ">
    <property type="taxonomic scope" value="Eukaryota"/>
</dbReference>
<comment type="caution">
    <text evidence="1">The sequence shown here is derived from an EMBL/GenBank/DDBJ whole genome shotgun (WGS) entry which is preliminary data.</text>
</comment>
<organism evidence="1 2">
    <name type="scientific">Thalassiosira oceanica</name>
    <name type="common">Marine diatom</name>
    <dbReference type="NCBI Taxonomy" id="159749"/>
    <lineage>
        <taxon>Eukaryota</taxon>
        <taxon>Sar</taxon>
        <taxon>Stramenopiles</taxon>
        <taxon>Ochrophyta</taxon>
        <taxon>Bacillariophyta</taxon>
        <taxon>Coscinodiscophyceae</taxon>
        <taxon>Thalassiosirophycidae</taxon>
        <taxon>Thalassiosirales</taxon>
        <taxon>Thalassiosiraceae</taxon>
        <taxon>Thalassiosira</taxon>
    </lineage>
</organism>
<name>K0TB85_THAOC</name>
<gene>
    <name evidence="1" type="ORF">THAOC_11231</name>
</gene>
<protein>
    <submittedName>
        <fullName evidence="1">Uncharacterized protein</fullName>
    </submittedName>
</protein>
<evidence type="ECO:0000313" key="2">
    <source>
        <dbReference type="Proteomes" id="UP000266841"/>
    </source>
</evidence>
<dbReference type="EMBL" id="AGNL01012759">
    <property type="protein sequence ID" value="EJK67702.1"/>
    <property type="molecule type" value="Genomic_DNA"/>
</dbReference>
<reference evidence="1 2" key="1">
    <citation type="journal article" date="2012" name="Genome Biol.">
        <title>Genome and low-iron response of an oceanic diatom adapted to chronic iron limitation.</title>
        <authorList>
            <person name="Lommer M."/>
            <person name="Specht M."/>
            <person name="Roy A.S."/>
            <person name="Kraemer L."/>
            <person name="Andreson R."/>
            <person name="Gutowska M.A."/>
            <person name="Wolf J."/>
            <person name="Bergner S.V."/>
            <person name="Schilhabel M.B."/>
            <person name="Klostermeier U.C."/>
            <person name="Beiko R.G."/>
            <person name="Rosenstiel P."/>
            <person name="Hippler M."/>
            <person name="Laroche J."/>
        </authorList>
    </citation>
    <scope>NUCLEOTIDE SEQUENCE [LARGE SCALE GENOMIC DNA]</scope>
    <source>
        <strain evidence="1 2">CCMP1005</strain>
    </source>
</reference>
<dbReference type="Proteomes" id="UP000266841">
    <property type="component" value="Unassembled WGS sequence"/>
</dbReference>
<accession>K0TB85</accession>
<proteinExistence type="predicted"/>
<evidence type="ECO:0000313" key="1">
    <source>
        <dbReference type="EMBL" id="EJK67702.1"/>
    </source>
</evidence>